<keyword evidence="2" id="KW-1185">Reference proteome</keyword>
<dbReference type="Proteomes" id="UP000499080">
    <property type="component" value="Unassembled WGS sequence"/>
</dbReference>
<proteinExistence type="predicted"/>
<protein>
    <submittedName>
        <fullName evidence="1">Uncharacterized protein</fullName>
    </submittedName>
</protein>
<reference evidence="1 2" key="1">
    <citation type="journal article" date="2019" name="Sci. Rep.">
        <title>Orb-weaving spider Araneus ventricosus genome elucidates the spidroin gene catalogue.</title>
        <authorList>
            <person name="Kono N."/>
            <person name="Nakamura H."/>
            <person name="Ohtoshi R."/>
            <person name="Moran D.A.P."/>
            <person name="Shinohara A."/>
            <person name="Yoshida Y."/>
            <person name="Fujiwara M."/>
            <person name="Mori M."/>
            <person name="Tomita M."/>
            <person name="Arakawa K."/>
        </authorList>
    </citation>
    <scope>NUCLEOTIDE SEQUENCE [LARGE SCALE GENOMIC DNA]</scope>
</reference>
<comment type="caution">
    <text evidence="1">The sequence shown here is derived from an EMBL/GenBank/DDBJ whole genome shotgun (WGS) entry which is preliminary data.</text>
</comment>
<dbReference type="AlphaFoldDB" id="A0A4Y2KSC7"/>
<accession>A0A4Y2KSC7</accession>
<evidence type="ECO:0000313" key="1">
    <source>
        <dbReference type="EMBL" id="GBN05188.1"/>
    </source>
</evidence>
<name>A0A4Y2KSC7_ARAVE</name>
<gene>
    <name evidence="1" type="ORF">AVEN_149280_1</name>
</gene>
<dbReference type="EMBL" id="BGPR01004948">
    <property type="protein sequence ID" value="GBN05188.1"/>
    <property type="molecule type" value="Genomic_DNA"/>
</dbReference>
<evidence type="ECO:0000313" key="2">
    <source>
        <dbReference type="Proteomes" id="UP000499080"/>
    </source>
</evidence>
<sequence>MTLNAATVNLELSHRGVDFLSQILAVCGPDRPDARRPGLNNRLIDPWPPRAGVAPVEDLERQGLLVGDAVPPPFEANFCILFMQRAIQLVDKYRSDENLRGLSLFISPSTAGHALTPCWRDRAESNATPGREMIRAPVQSGRIRTPRPHPFEI</sequence>
<organism evidence="1 2">
    <name type="scientific">Araneus ventricosus</name>
    <name type="common">Orbweaver spider</name>
    <name type="synonym">Epeira ventricosa</name>
    <dbReference type="NCBI Taxonomy" id="182803"/>
    <lineage>
        <taxon>Eukaryota</taxon>
        <taxon>Metazoa</taxon>
        <taxon>Ecdysozoa</taxon>
        <taxon>Arthropoda</taxon>
        <taxon>Chelicerata</taxon>
        <taxon>Arachnida</taxon>
        <taxon>Araneae</taxon>
        <taxon>Araneomorphae</taxon>
        <taxon>Entelegynae</taxon>
        <taxon>Araneoidea</taxon>
        <taxon>Araneidae</taxon>
        <taxon>Araneus</taxon>
    </lineage>
</organism>